<evidence type="ECO:0000313" key="2">
    <source>
        <dbReference type="EMBL" id="KAF5718201.1"/>
    </source>
</evidence>
<reference evidence="2 3" key="1">
    <citation type="submission" date="2020-05" db="EMBL/GenBank/DDBJ databases">
        <title>Identification and distribution of gene clusters putatively required for synthesis of sphingolipid metabolism inhibitors in phylogenetically diverse species of the filamentous fungus Fusarium.</title>
        <authorList>
            <person name="Kim H.-S."/>
            <person name="Busman M."/>
            <person name="Brown D.W."/>
            <person name="Divon H."/>
            <person name="Uhlig S."/>
            <person name="Proctor R.H."/>
        </authorList>
    </citation>
    <scope>NUCLEOTIDE SEQUENCE [LARGE SCALE GENOMIC DNA]</scope>
    <source>
        <strain evidence="2 3">NRRL 26131</strain>
    </source>
</reference>
<feature type="compositionally biased region" description="Basic and acidic residues" evidence="1">
    <location>
        <begin position="191"/>
        <end position="208"/>
    </location>
</feature>
<feature type="region of interest" description="Disordered" evidence="1">
    <location>
        <begin position="1"/>
        <end position="21"/>
    </location>
</feature>
<keyword evidence="3" id="KW-1185">Reference proteome</keyword>
<dbReference type="Proteomes" id="UP000532311">
    <property type="component" value="Unassembled WGS sequence"/>
</dbReference>
<feature type="compositionally biased region" description="Basic and acidic residues" evidence="1">
    <location>
        <begin position="256"/>
        <end position="278"/>
    </location>
</feature>
<evidence type="ECO:0000256" key="1">
    <source>
        <dbReference type="SAM" id="MobiDB-lite"/>
    </source>
</evidence>
<comment type="caution">
    <text evidence="2">The sequence shown here is derived from an EMBL/GenBank/DDBJ whole genome shotgun (WGS) entry which is preliminary data.</text>
</comment>
<feature type="region of interest" description="Disordered" evidence="1">
    <location>
        <begin position="186"/>
        <end position="208"/>
    </location>
</feature>
<organism evidence="2 3">
    <name type="scientific">Fusarium globosum</name>
    <dbReference type="NCBI Taxonomy" id="78864"/>
    <lineage>
        <taxon>Eukaryota</taxon>
        <taxon>Fungi</taxon>
        <taxon>Dikarya</taxon>
        <taxon>Ascomycota</taxon>
        <taxon>Pezizomycotina</taxon>
        <taxon>Sordariomycetes</taxon>
        <taxon>Hypocreomycetidae</taxon>
        <taxon>Hypocreales</taxon>
        <taxon>Nectriaceae</taxon>
        <taxon>Fusarium</taxon>
        <taxon>Fusarium fujikuroi species complex</taxon>
    </lineage>
</organism>
<dbReference type="AlphaFoldDB" id="A0A8H5YV69"/>
<feature type="compositionally biased region" description="Basic and acidic residues" evidence="1">
    <location>
        <begin position="227"/>
        <end position="238"/>
    </location>
</feature>
<accession>A0A8H5YV69</accession>
<feature type="compositionally biased region" description="Polar residues" evidence="1">
    <location>
        <begin position="239"/>
        <end position="255"/>
    </location>
</feature>
<name>A0A8H5YV69_9HYPO</name>
<dbReference type="EMBL" id="JAAQPF010000057">
    <property type="protein sequence ID" value="KAF5718201.1"/>
    <property type="molecule type" value="Genomic_DNA"/>
</dbReference>
<gene>
    <name evidence="2" type="ORF">FGLOB1_1785</name>
</gene>
<evidence type="ECO:0000313" key="3">
    <source>
        <dbReference type="Proteomes" id="UP000532311"/>
    </source>
</evidence>
<sequence>MASESSSELPPEWGLVPPKPDPSLVLPGDAIGRELDRIDIPSLDVPISRIIRDTPLAFRPDVEIIELTTKFDNTPLQRATIMGGAVVRNLSLIIPDDDLNGFADLLIQPNRASKGEPAQLVTKILGDETETAPMPLLILPDELRGGLDIKSADSTTVDLSVTCSSWFSSPRKPTSRPTAWALTTLKAGGASEEKKGKKNENEMLERSEMEEFVLSGDIDAVGMPEEQKCKEDETEYKTKQPNGNMTPFSDELYTQTKDDKDDEVKDGREDDEDQPAREKLKLNAEEFGLKGQPLEELFPSIEEFNLKNLPVENLKLTYSEVKKNFLFKPGLTLGAEITATTEAKNKASRDKTEGDKPEYGKARGESDGDHDTGSGDENTAKLNKFQTTATESGRWR</sequence>
<feature type="region of interest" description="Disordered" evidence="1">
    <location>
        <begin position="227"/>
        <end position="278"/>
    </location>
</feature>
<feature type="compositionally biased region" description="Polar residues" evidence="1">
    <location>
        <begin position="375"/>
        <end position="396"/>
    </location>
</feature>
<protein>
    <submittedName>
        <fullName evidence="2">Uncharacterized protein</fullName>
    </submittedName>
</protein>
<feature type="compositionally biased region" description="Basic and acidic residues" evidence="1">
    <location>
        <begin position="343"/>
        <end position="373"/>
    </location>
</feature>
<proteinExistence type="predicted"/>
<feature type="region of interest" description="Disordered" evidence="1">
    <location>
        <begin position="338"/>
        <end position="396"/>
    </location>
</feature>